<name>A0ABU9K798_9BACI</name>
<sequence>MNPHHPDVMTREQENHQQELDVLLNGIAGKASAVDFYSRLANAAPDEEHKSHLVQITEEERAQWAQLTNLYTSLTGVQPMYQIEQIPFYSYQEGLIKGYEAELESYEHYRIGTLITQDPSIYEVFLNACKGEWEHANRLSFLGNEGAERMDYGPQPFTFNIDEATVNNNTFRTAVWTGEHLQVTLMSIDVGEDIGLENHPDLDQFLRIEQGQGVVQMGNDPNNLTFQRNVKEDFAILIPAGTWHNLTNTGSEPLRLYSIYAPPQHPKGTVHETKADAMAAEEAEK</sequence>
<gene>
    <name evidence="3" type="ORF">AAEO50_06730</name>
</gene>
<dbReference type="InterPro" id="IPR009078">
    <property type="entry name" value="Ferritin-like_SF"/>
</dbReference>
<keyword evidence="4" id="KW-1185">Reference proteome</keyword>
<comment type="caution">
    <text evidence="3">The sequence shown here is derived from an EMBL/GenBank/DDBJ whole genome shotgun (WGS) entry which is preliminary data.</text>
</comment>
<dbReference type="PANTHER" id="PTHR43346">
    <property type="entry name" value="LIGAND BINDING DOMAIN PROTEIN, PUTATIVE (AFU_ORTHOLOGUE AFUA_6G14370)-RELATED"/>
    <property type="match status" value="1"/>
</dbReference>
<dbReference type="PANTHER" id="PTHR43346:SF1">
    <property type="entry name" value="QUERCETIN 2,3-DIOXYGENASE-RELATED"/>
    <property type="match status" value="1"/>
</dbReference>
<protein>
    <submittedName>
        <fullName evidence="3">Cupin domain-containing protein</fullName>
    </submittedName>
</protein>
<dbReference type="EMBL" id="JBBYAF010000009">
    <property type="protein sequence ID" value="MEL3971967.1"/>
    <property type="molecule type" value="Genomic_DNA"/>
</dbReference>
<feature type="region of interest" description="Disordered" evidence="1">
    <location>
        <begin position="265"/>
        <end position="285"/>
    </location>
</feature>
<dbReference type="RefSeq" id="WP_341981774.1">
    <property type="nucleotide sequence ID" value="NZ_JBBYAF010000009.1"/>
</dbReference>
<evidence type="ECO:0000256" key="1">
    <source>
        <dbReference type="SAM" id="MobiDB-lite"/>
    </source>
</evidence>
<dbReference type="InterPro" id="IPR014710">
    <property type="entry name" value="RmlC-like_jellyroll"/>
</dbReference>
<reference evidence="3 4" key="1">
    <citation type="submission" date="2024-04" db="EMBL/GenBank/DDBJ databases">
        <title>Bacillus oryzaecorticis sp. nov., a moderately halophilic bacterium isolated from rice husks.</title>
        <authorList>
            <person name="Zhu H.-S."/>
        </authorList>
    </citation>
    <scope>NUCLEOTIDE SEQUENCE [LARGE SCALE GENOMIC DNA]</scope>
    <source>
        <strain evidence="3 4">ZC255</strain>
    </source>
</reference>
<organism evidence="3 4">
    <name type="scientific">Rossellomorea oryzaecorticis</name>
    <dbReference type="NCBI Taxonomy" id="1396505"/>
    <lineage>
        <taxon>Bacteria</taxon>
        <taxon>Bacillati</taxon>
        <taxon>Bacillota</taxon>
        <taxon>Bacilli</taxon>
        <taxon>Bacillales</taxon>
        <taxon>Bacillaceae</taxon>
        <taxon>Rossellomorea</taxon>
    </lineage>
</organism>
<evidence type="ECO:0000259" key="2">
    <source>
        <dbReference type="Pfam" id="PF07883"/>
    </source>
</evidence>
<dbReference type="InterPro" id="IPR013096">
    <property type="entry name" value="Cupin_2"/>
</dbReference>
<dbReference type="SUPFAM" id="SSF51182">
    <property type="entry name" value="RmlC-like cupins"/>
    <property type="match status" value="1"/>
</dbReference>
<dbReference type="SUPFAM" id="SSF47240">
    <property type="entry name" value="Ferritin-like"/>
    <property type="match status" value="1"/>
</dbReference>
<evidence type="ECO:0000313" key="4">
    <source>
        <dbReference type="Proteomes" id="UP001389717"/>
    </source>
</evidence>
<proteinExistence type="predicted"/>
<evidence type="ECO:0000313" key="3">
    <source>
        <dbReference type="EMBL" id="MEL3971967.1"/>
    </source>
</evidence>
<dbReference type="CDD" id="cd00657">
    <property type="entry name" value="Ferritin_like"/>
    <property type="match status" value="1"/>
</dbReference>
<accession>A0ABU9K798</accession>
<dbReference type="Gene3D" id="2.60.120.10">
    <property type="entry name" value="Jelly Rolls"/>
    <property type="match status" value="1"/>
</dbReference>
<dbReference type="CDD" id="cd02223">
    <property type="entry name" value="cupin_Bh2720-like"/>
    <property type="match status" value="1"/>
</dbReference>
<feature type="domain" description="Cupin type-2" evidence="2">
    <location>
        <begin position="185"/>
        <end position="260"/>
    </location>
</feature>
<dbReference type="Pfam" id="PF07883">
    <property type="entry name" value="Cupin_2"/>
    <property type="match status" value="1"/>
</dbReference>
<dbReference type="InterPro" id="IPR011051">
    <property type="entry name" value="RmlC_Cupin_sf"/>
</dbReference>
<dbReference type="InterPro" id="IPR052538">
    <property type="entry name" value="Flavonoid_dioxygenase-like"/>
</dbReference>
<dbReference type="Proteomes" id="UP001389717">
    <property type="component" value="Unassembled WGS sequence"/>
</dbReference>